<feature type="region of interest" description="Disordered" evidence="1">
    <location>
        <begin position="38"/>
        <end position="107"/>
    </location>
</feature>
<name>A0A6D2LI21_9BRAS</name>
<feature type="compositionally biased region" description="Basic and acidic residues" evidence="1">
    <location>
        <begin position="53"/>
        <end position="67"/>
    </location>
</feature>
<evidence type="ECO:0000313" key="3">
    <source>
        <dbReference type="Proteomes" id="UP000467841"/>
    </source>
</evidence>
<proteinExistence type="predicted"/>
<reference evidence="2" key="1">
    <citation type="submission" date="2020-01" db="EMBL/GenBank/DDBJ databases">
        <authorList>
            <person name="Mishra B."/>
        </authorList>
    </citation>
    <scope>NUCLEOTIDE SEQUENCE [LARGE SCALE GENOMIC DNA]</scope>
</reference>
<gene>
    <name evidence="2" type="ORF">MERR_LOCUS46798</name>
</gene>
<evidence type="ECO:0000313" key="2">
    <source>
        <dbReference type="EMBL" id="CAA7059562.1"/>
    </source>
</evidence>
<organism evidence="2 3">
    <name type="scientific">Microthlaspi erraticum</name>
    <dbReference type="NCBI Taxonomy" id="1685480"/>
    <lineage>
        <taxon>Eukaryota</taxon>
        <taxon>Viridiplantae</taxon>
        <taxon>Streptophyta</taxon>
        <taxon>Embryophyta</taxon>
        <taxon>Tracheophyta</taxon>
        <taxon>Spermatophyta</taxon>
        <taxon>Magnoliopsida</taxon>
        <taxon>eudicotyledons</taxon>
        <taxon>Gunneridae</taxon>
        <taxon>Pentapetalae</taxon>
        <taxon>rosids</taxon>
        <taxon>malvids</taxon>
        <taxon>Brassicales</taxon>
        <taxon>Brassicaceae</taxon>
        <taxon>Coluteocarpeae</taxon>
        <taxon>Microthlaspi</taxon>
    </lineage>
</organism>
<feature type="region of interest" description="Disordered" evidence="1">
    <location>
        <begin position="1"/>
        <end position="20"/>
    </location>
</feature>
<protein>
    <submittedName>
        <fullName evidence="2">Uncharacterized protein</fullName>
    </submittedName>
</protein>
<dbReference type="AlphaFoldDB" id="A0A6D2LI21"/>
<accession>A0A6D2LI21</accession>
<dbReference type="Proteomes" id="UP000467841">
    <property type="component" value="Unassembled WGS sequence"/>
</dbReference>
<sequence length="107" mass="12055">MEEAEAIFEQQTNGLELAMDTNMIENDDLLSEELEEQRKILNSPNVRTSGKAGQEKEFTGDKKKKAEATFAEAEPTREQTKRRSKSSQTKPELSQRRPGQRSPDTGA</sequence>
<keyword evidence="3" id="KW-1185">Reference proteome</keyword>
<evidence type="ECO:0000256" key="1">
    <source>
        <dbReference type="SAM" id="MobiDB-lite"/>
    </source>
</evidence>
<comment type="caution">
    <text evidence="2">The sequence shown here is derived from an EMBL/GenBank/DDBJ whole genome shotgun (WGS) entry which is preliminary data.</text>
</comment>
<dbReference type="EMBL" id="CACVBM020001784">
    <property type="protein sequence ID" value="CAA7059562.1"/>
    <property type="molecule type" value="Genomic_DNA"/>
</dbReference>